<organism evidence="1 2">
    <name type="scientific">Naganishia adeliensis</name>
    <dbReference type="NCBI Taxonomy" id="92952"/>
    <lineage>
        <taxon>Eukaryota</taxon>
        <taxon>Fungi</taxon>
        <taxon>Dikarya</taxon>
        <taxon>Basidiomycota</taxon>
        <taxon>Agaricomycotina</taxon>
        <taxon>Tremellomycetes</taxon>
        <taxon>Filobasidiales</taxon>
        <taxon>Filobasidiaceae</taxon>
        <taxon>Naganishia</taxon>
    </lineage>
</organism>
<keyword evidence="2" id="KW-1185">Reference proteome</keyword>
<accession>A0ACC2VDZ6</accession>
<dbReference type="EMBL" id="JASBWS010000104">
    <property type="protein sequence ID" value="KAJ9097384.1"/>
    <property type="molecule type" value="Genomic_DNA"/>
</dbReference>
<sequence>MDFVVKKQNHVLEKQKMMQIREVGIGIRIPDAGIGTRGIELDFAVCLRFRLKRMDRGLWEMQRDGSGNTSGLTGGLRSGTAGKIARVAVVSMDVAHRRTAGGAACAQKEQPKRKNPPSNDGKDVTDDTLNRRTHRPDHTDTLAIRALPDT</sequence>
<reference evidence="1" key="1">
    <citation type="submission" date="2023-04" db="EMBL/GenBank/DDBJ databases">
        <title>Draft Genome sequencing of Naganishia species isolated from polar environments using Oxford Nanopore Technology.</title>
        <authorList>
            <person name="Leo P."/>
            <person name="Venkateswaran K."/>
        </authorList>
    </citation>
    <scope>NUCLEOTIDE SEQUENCE</scope>
    <source>
        <strain evidence="1">MNA-CCFEE 5262</strain>
    </source>
</reference>
<name>A0ACC2VDZ6_9TREE</name>
<proteinExistence type="predicted"/>
<evidence type="ECO:0000313" key="1">
    <source>
        <dbReference type="EMBL" id="KAJ9097384.1"/>
    </source>
</evidence>
<protein>
    <submittedName>
        <fullName evidence="1">Uncharacterized protein</fullName>
    </submittedName>
</protein>
<evidence type="ECO:0000313" key="2">
    <source>
        <dbReference type="Proteomes" id="UP001230649"/>
    </source>
</evidence>
<dbReference type="Proteomes" id="UP001230649">
    <property type="component" value="Unassembled WGS sequence"/>
</dbReference>
<comment type="caution">
    <text evidence="1">The sequence shown here is derived from an EMBL/GenBank/DDBJ whole genome shotgun (WGS) entry which is preliminary data.</text>
</comment>
<gene>
    <name evidence="1" type="ORF">QFC20_006208</name>
</gene>